<dbReference type="InterPro" id="IPR002347">
    <property type="entry name" value="SDR_fam"/>
</dbReference>
<accession>A0ABX0ZTD1</accession>
<dbReference type="RefSeq" id="WP_167986096.1">
    <property type="nucleotide sequence ID" value="NZ_JAATEJ010000028.1"/>
</dbReference>
<gene>
    <name evidence="4" type="ORF">HCN08_28195</name>
</gene>
<evidence type="ECO:0000256" key="1">
    <source>
        <dbReference type="ARBA" id="ARBA00006484"/>
    </source>
</evidence>
<dbReference type="EMBL" id="JAATEJ010000028">
    <property type="protein sequence ID" value="NJP47255.1"/>
    <property type="molecule type" value="Genomic_DNA"/>
</dbReference>
<dbReference type="SMART" id="SM00822">
    <property type="entry name" value="PKS_KR"/>
    <property type="match status" value="1"/>
</dbReference>
<reference evidence="4 5" key="1">
    <citation type="submission" date="2020-03" db="EMBL/GenBank/DDBJ databases">
        <title>WGS of actinomycetes isolated from Thailand.</title>
        <authorList>
            <person name="Thawai C."/>
        </authorList>
    </citation>
    <scope>NUCLEOTIDE SEQUENCE [LARGE SCALE GENOMIC DNA]</scope>
    <source>
        <strain evidence="4 5">PRB2-1</strain>
    </source>
</reference>
<keyword evidence="5" id="KW-1185">Reference proteome</keyword>
<name>A0ABX0ZTD1_9ACTN</name>
<comment type="caution">
    <text evidence="4">The sequence shown here is derived from an EMBL/GenBank/DDBJ whole genome shotgun (WGS) entry which is preliminary data.</text>
</comment>
<evidence type="ECO:0000259" key="3">
    <source>
        <dbReference type="SMART" id="SM00822"/>
    </source>
</evidence>
<organism evidence="4 5">
    <name type="scientific">Actinacidiphila epipremni</name>
    <dbReference type="NCBI Taxonomy" id="2053013"/>
    <lineage>
        <taxon>Bacteria</taxon>
        <taxon>Bacillati</taxon>
        <taxon>Actinomycetota</taxon>
        <taxon>Actinomycetes</taxon>
        <taxon>Kitasatosporales</taxon>
        <taxon>Streptomycetaceae</taxon>
        <taxon>Actinacidiphila</taxon>
    </lineage>
</organism>
<evidence type="ECO:0000313" key="5">
    <source>
        <dbReference type="Proteomes" id="UP000734511"/>
    </source>
</evidence>
<feature type="domain" description="Ketoreductase" evidence="3">
    <location>
        <begin position="9"/>
        <end position="186"/>
    </location>
</feature>
<dbReference type="Proteomes" id="UP000734511">
    <property type="component" value="Unassembled WGS sequence"/>
</dbReference>
<evidence type="ECO:0000256" key="2">
    <source>
        <dbReference type="ARBA" id="ARBA00023002"/>
    </source>
</evidence>
<comment type="similarity">
    <text evidence="1">Belongs to the short-chain dehydrogenases/reductases (SDR) family.</text>
</comment>
<dbReference type="SUPFAM" id="SSF51735">
    <property type="entry name" value="NAD(P)-binding Rossmann-fold domains"/>
    <property type="match status" value="1"/>
</dbReference>
<dbReference type="InterPro" id="IPR057326">
    <property type="entry name" value="KR_dom"/>
</dbReference>
<protein>
    <submittedName>
        <fullName evidence="4">SDR family oxidoreductase</fullName>
    </submittedName>
</protein>
<proteinExistence type="inferred from homology"/>
<dbReference type="InterPro" id="IPR036291">
    <property type="entry name" value="NAD(P)-bd_dom_sf"/>
</dbReference>
<dbReference type="PANTHER" id="PTHR43669:SF3">
    <property type="entry name" value="ALCOHOL DEHYDROGENASE, PUTATIVE (AFU_ORTHOLOGUE AFUA_3G03445)-RELATED"/>
    <property type="match status" value="1"/>
</dbReference>
<dbReference type="PANTHER" id="PTHR43669">
    <property type="entry name" value="5-KETO-D-GLUCONATE 5-REDUCTASE"/>
    <property type="match status" value="1"/>
</dbReference>
<evidence type="ECO:0000313" key="4">
    <source>
        <dbReference type="EMBL" id="NJP47255.1"/>
    </source>
</evidence>
<dbReference type="Gene3D" id="3.40.50.720">
    <property type="entry name" value="NAD(P)-binding Rossmann-like Domain"/>
    <property type="match status" value="1"/>
</dbReference>
<sequence>MSVTDPAGTTAVVTGAARGFGRGSAAALVRAGARVLGVGRDAEALEKVRADLGDAFVPVRGDAADPDLAADLLERHAPRTIVLNAGATPVMQPLQEHTWDTFRAPWETDVRQAFHWVRAALRLPLPPGSTVVSLSSGAALRGSPLSGGYAGAKATVRFVSEYAAAESRRQQLGIRFTAVLPALSPTTELGARASAAYAALEGIEHEAFVRRMGPLLTPELAGAAVLALATGEEQGALSYRLSAAGLDPLPA</sequence>
<dbReference type="Pfam" id="PF13561">
    <property type="entry name" value="adh_short_C2"/>
    <property type="match status" value="1"/>
</dbReference>
<keyword evidence="2" id="KW-0560">Oxidoreductase</keyword>
<dbReference type="PRINTS" id="PR00081">
    <property type="entry name" value="GDHRDH"/>
</dbReference>
<dbReference type="CDD" id="cd05233">
    <property type="entry name" value="SDR_c"/>
    <property type="match status" value="1"/>
</dbReference>